<dbReference type="EMBL" id="WMIB01000007">
    <property type="protein sequence ID" value="MTH53561.1"/>
    <property type="molecule type" value="Genomic_DNA"/>
</dbReference>
<organism evidence="1 2">
    <name type="scientific">Metabacillus mangrovi</name>
    <dbReference type="NCBI Taxonomy" id="1491830"/>
    <lineage>
        <taxon>Bacteria</taxon>
        <taxon>Bacillati</taxon>
        <taxon>Bacillota</taxon>
        <taxon>Bacilli</taxon>
        <taxon>Bacillales</taxon>
        <taxon>Bacillaceae</taxon>
        <taxon>Metabacillus</taxon>
    </lineage>
</organism>
<protein>
    <submittedName>
        <fullName evidence="1">Uncharacterized protein</fullName>
    </submittedName>
</protein>
<accession>A0A7X2S5G4</accession>
<name>A0A7X2S5G4_9BACI</name>
<reference evidence="1 2" key="1">
    <citation type="journal article" date="2017" name="Int. J. Syst. Evol. Microbiol.">
        <title>Bacillus mangrovi sp. nov., isolated from a sediment sample from a mangrove forest.</title>
        <authorList>
            <person name="Gupta V."/>
            <person name="Singh P.K."/>
            <person name="Korpole S."/>
            <person name="Tanuku N.R.S."/>
            <person name="Pinnaka A.K."/>
        </authorList>
    </citation>
    <scope>NUCLEOTIDE SEQUENCE [LARGE SCALE GENOMIC DNA]</scope>
    <source>
        <strain evidence="1 2">KCTC 33872</strain>
    </source>
</reference>
<proteinExistence type="predicted"/>
<comment type="caution">
    <text evidence="1">The sequence shown here is derived from an EMBL/GenBank/DDBJ whole genome shotgun (WGS) entry which is preliminary data.</text>
</comment>
<dbReference type="AlphaFoldDB" id="A0A7X2S5G4"/>
<dbReference type="RefSeq" id="WP_155112094.1">
    <property type="nucleotide sequence ID" value="NZ_WMIB01000007.1"/>
</dbReference>
<keyword evidence="2" id="KW-1185">Reference proteome</keyword>
<dbReference type="Proteomes" id="UP000434639">
    <property type="component" value="Unassembled WGS sequence"/>
</dbReference>
<evidence type="ECO:0000313" key="2">
    <source>
        <dbReference type="Proteomes" id="UP000434639"/>
    </source>
</evidence>
<evidence type="ECO:0000313" key="1">
    <source>
        <dbReference type="EMBL" id="MTH53561.1"/>
    </source>
</evidence>
<sequence>MKTGNRLKRLEAFVEKYKKLGMRIEITKSRTEWSDETKNLVALKP</sequence>
<dbReference type="OrthoDB" id="9895388at2"/>
<gene>
    <name evidence="1" type="ORF">GKZ89_09115</name>
</gene>